<evidence type="ECO:0000313" key="3">
    <source>
        <dbReference type="Proteomes" id="UP000198462"/>
    </source>
</evidence>
<gene>
    <name evidence="2" type="ORF">B5C34_05215</name>
</gene>
<dbReference type="EMBL" id="NFZT01000001">
    <property type="protein sequence ID" value="OWV32911.1"/>
    <property type="molecule type" value="Genomic_DNA"/>
</dbReference>
<feature type="compositionally biased region" description="Basic and acidic residues" evidence="1">
    <location>
        <begin position="1"/>
        <end position="12"/>
    </location>
</feature>
<dbReference type="Proteomes" id="UP000198462">
    <property type="component" value="Unassembled WGS sequence"/>
</dbReference>
<reference evidence="3" key="1">
    <citation type="submission" date="2017-05" db="EMBL/GenBank/DDBJ databases">
        <authorList>
            <person name="Lin X."/>
        </authorList>
    </citation>
    <scope>NUCLEOTIDE SEQUENCE [LARGE SCALE GENOMIC DNA]</scope>
    <source>
        <strain evidence="3">JLT2012</strain>
    </source>
</reference>
<evidence type="ECO:0000256" key="1">
    <source>
        <dbReference type="SAM" id="MobiDB-lite"/>
    </source>
</evidence>
<dbReference type="RefSeq" id="WP_088711700.1">
    <property type="nucleotide sequence ID" value="NZ_NFZT01000001.1"/>
</dbReference>
<dbReference type="AlphaFoldDB" id="A0A219B3R5"/>
<keyword evidence="3" id="KW-1185">Reference proteome</keyword>
<name>A0A219B3R5_9SPHN</name>
<protein>
    <submittedName>
        <fullName evidence="2">Uncharacterized protein</fullName>
    </submittedName>
</protein>
<evidence type="ECO:0000313" key="2">
    <source>
        <dbReference type="EMBL" id="OWV32911.1"/>
    </source>
</evidence>
<feature type="region of interest" description="Disordered" evidence="1">
    <location>
        <begin position="1"/>
        <end position="47"/>
    </location>
</feature>
<sequence length="101" mass="11144">MPKAVEDPKPAKVEAPVSERSPNEVEPSPRPSWFDGRKHIRQTDGQIFEQETGLYLDEDGAPRSPAAKNHRELHAEQLDRFDKAEAAALADAETAGRKAKG</sequence>
<accession>A0A219B3R5</accession>
<organism evidence="2 3">
    <name type="scientific">Pacificimonas flava</name>
    <dbReference type="NCBI Taxonomy" id="1234595"/>
    <lineage>
        <taxon>Bacteria</taxon>
        <taxon>Pseudomonadati</taxon>
        <taxon>Pseudomonadota</taxon>
        <taxon>Alphaproteobacteria</taxon>
        <taxon>Sphingomonadales</taxon>
        <taxon>Sphingosinicellaceae</taxon>
        <taxon>Pacificimonas</taxon>
    </lineage>
</organism>
<comment type="caution">
    <text evidence="2">The sequence shown here is derived from an EMBL/GenBank/DDBJ whole genome shotgun (WGS) entry which is preliminary data.</text>
</comment>
<proteinExistence type="predicted"/>